<evidence type="ECO:0000256" key="4">
    <source>
        <dbReference type="ARBA" id="ARBA00005522"/>
    </source>
</evidence>
<feature type="compositionally biased region" description="Basic and acidic residues" evidence="17">
    <location>
        <begin position="1226"/>
        <end position="1235"/>
    </location>
</feature>
<dbReference type="CDD" id="cd04453">
    <property type="entry name" value="S1_RNase_E"/>
    <property type="match status" value="1"/>
</dbReference>
<dbReference type="GO" id="GO:0008995">
    <property type="term" value="F:ribonuclease E activity"/>
    <property type="evidence" value="ECO:0007669"/>
    <property type="project" value="UniProtKB-EC"/>
</dbReference>
<dbReference type="GO" id="GO:0005737">
    <property type="term" value="C:cytoplasm"/>
    <property type="evidence" value="ECO:0007669"/>
    <property type="project" value="UniProtKB-SubCell"/>
</dbReference>
<comment type="caution">
    <text evidence="19">The sequence shown here is derived from an EMBL/GenBank/DDBJ whole genome shotgun (WGS) entry which is preliminary data.</text>
</comment>
<feature type="compositionally biased region" description="Basic and acidic residues" evidence="17">
    <location>
        <begin position="1246"/>
        <end position="1283"/>
    </location>
</feature>
<feature type="compositionally biased region" description="Low complexity" evidence="17">
    <location>
        <begin position="1068"/>
        <end position="1077"/>
    </location>
</feature>
<keyword evidence="9" id="KW-0479">Metal-binding</keyword>
<feature type="compositionally biased region" description="Basic and acidic residues" evidence="17">
    <location>
        <begin position="445"/>
        <end position="461"/>
    </location>
</feature>
<accession>A0AAW9SRW2</accession>
<comment type="similarity">
    <text evidence="4">Belongs to the RNase E/G family.</text>
</comment>
<dbReference type="RefSeq" id="WP_284827221.1">
    <property type="nucleotide sequence ID" value="NZ_JASOOY020000012.1"/>
</dbReference>
<keyword evidence="7" id="KW-0507">mRNA processing</keyword>
<feature type="compositionally biased region" description="Low complexity" evidence="17">
    <location>
        <begin position="252"/>
        <end position="261"/>
    </location>
</feature>
<feature type="compositionally biased region" description="Basic and acidic residues" evidence="17">
    <location>
        <begin position="1037"/>
        <end position="1064"/>
    </location>
</feature>
<dbReference type="Proteomes" id="UP001223646">
    <property type="component" value="Unassembled WGS sequence"/>
</dbReference>
<feature type="domain" description="S1 motif" evidence="18">
    <location>
        <begin position="549"/>
        <end position="626"/>
    </location>
</feature>
<comment type="cofactor">
    <cofactor evidence="1">
        <name>Mg(2+)</name>
        <dbReference type="ChEBI" id="CHEBI:18420"/>
    </cofactor>
</comment>
<keyword evidence="10" id="KW-0378">Hydrolase</keyword>
<feature type="compositionally biased region" description="Basic and acidic residues" evidence="17">
    <location>
        <begin position="107"/>
        <end position="137"/>
    </location>
</feature>
<keyword evidence="11" id="KW-0862">Zinc</keyword>
<dbReference type="InterPro" id="IPR012340">
    <property type="entry name" value="NA-bd_OB-fold"/>
</dbReference>
<evidence type="ECO:0000256" key="11">
    <source>
        <dbReference type="ARBA" id="ARBA00022833"/>
    </source>
</evidence>
<feature type="compositionally biased region" description="Basic and acidic residues" evidence="17">
    <location>
        <begin position="988"/>
        <end position="1008"/>
    </location>
</feature>
<dbReference type="GO" id="GO:0006364">
    <property type="term" value="P:rRNA processing"/>
    <property type="evidence" value="ECO:0007669"/>
    <property type="project" value="UniProtKB-KW"/>
</dbReference>
<feature type="compositionally biased region" description="Polar residues" evidence="17">
    <location>
        <begin position="1187"/>
        <end position="1197"/>
    </location>
</feature>
<dbReference type="Gene3D" id="1.10.10.2480">
    <property type="match status" value="1"/>
</dbReference>
<dbReference type="PANTHER" id="PTHR30001:SF0">
    <property type="entry name" value="RIBONUCLEASE G"/>
    <property type="match status" value="1"/>
</dbReference>
<keyword evidence="13" id="KW-0694">RNA-binding</keyword>
<dbReference type="FunFam" id="2.40.50.140:FF:000066">
    <property type="entry name" value="Ribonuclease E"/>
    <property type="match status" value="1"/>
</dbReference>
<feature type="compositionally biased region" description="Basic and acidic residues" evidence="17">
    <location>
        <begin position="1078"/>
        <end position="1092"/>
    </location>
</feature>
<comment type="catalytic activity">
    <reaction evidence="14">
        <text>Endonucleolytic cleavage of single-stranded RNA in A- and U-rich regions.</text>
        <dbReference type="EC" id="3.1.26.12"/>
    </reaction>
</comment>
<dbReference type="Pfam" id="PF10150">
    <property type="entry name" value="RNase_E_G"/>
    <property type="match status" value="1"/>
</dbReference>
<evidence type="ECO:0000256" key="6">
    <source>
        <dbReference type="ARBA" id="ARBA00022552"/>
    </source>
</evidence>
<protein>
    <recommendedName>
        <fullName evidence="16">Ribonuclease E</fullName>
        <ecNumber evidence="15">3.1.26.12</ecNumber>
    </recommendedName>
</protein>
<evidence type="ECO:0000256" key="5">
    <source>
        <dbReference type="ARBA" id="ARBA00022490"/>
    </source>
</evidence>
<dbReference type="PROSITE" id="PS50126">
    <property type="entry name" value="S1"/>
    <property type="match status" value="1"/>
</dbReference>
<gene>
    <name evidence="19" type="ORF">QP460_004360</name>
</gene>
<dbReference type="PANTHER" id="PTHR30001">
    <property type="entry name" value="RIBONUCLEASE"/>
    <property type="match status" value="1"/>
</dbReference>
<evidence type="ECO:0000313" key="19">
    <source>
        <dbReference type="EMBL" id="MEO3716818.1"/>
    </source>
</evidence>
<proteinExistence type="inferred from homology"/>
<dbReference type="GO" id="GO:0046872">
    <property type="term" value="F:metal ion binding"/>
    <property type="evidence" value="ECO:0007669"/>
    <property type="project" value="UniProtKB-KW"/>
</dbReference>
<feature type="compositionally biased region" description="Basic residues" evidence="17">
    <location>
        <begin position="425"/>
        <end position="434"/>
    </location>
</feature>
<evidence type="ECO:0000313" key="20">
    <source>
        <dbReference type="Proteomes" id="UP001223646"/>
    </source>
</evidence>
<dbReference type="SMART" id="SM00316">
    <property type="entry name" value="S1"/>
    <property type="match status" value="1"/>
</dbReference>
<organism evidence="19 20">
    <name type="scientific">Corynebacterium amycolatum</name>
    <dbReference type="NCBI Taxonomy" id="43765"/>
    <lineage>
        <taxon>Bacteria</taxon>
        <taxon>Bacillati</taxon>
        <taxon>Actinomycetota</taxon>
        <taxon>Actinomycetes</taxon>
        <taxon>Mycobacteriales</taxon>
        <taxon>Corynebacteriaceae</taxon>
        <taxon>Corynebacterium</taxon>
    </lineage>
</organism>
<evidence type="ECO:0000256" key="9">
    <source>
        <dbReference type="ARBA" id="ARBA00022723"/>
    </source>
</evidence>
<keyword evidence="19" id="KW-0396">Initiation factor</keyword>
<evidence type="ECO:0000256" key="8">
    <source>
        <dbReference type="ARBA" id="ARBA00022694"/>
    </source>
</evidence>
<feature type="compositionally biased region" description="Basic and acidic residues" evidence="17">
    <location>
        <begin position="238"/>
        <end position="249"/>
    </location>
</feature>
<keyword evidence="6" id="KW-0698">rRNA processing</keyword>
<feature type="compositionally biased region" description="Basic residues" evidence="17">
    <location>
        <begin position="1362"/>
        <end position="1378"/>
    </location>
</feature>
<feature type="compositionally biased region" description="Basic and acidic residues" evidence="17">
    <location>
        <begin position="1137"/>
        <end position="1149"/>
    </location>
</feature>
<evidence type="ECO:0000256" key="2">
    <source>
        <dbReference type="ARBA" id="ARBA00001947"/>
    </source>
</evidence>
<evidence type="ECO:0000256" key="3">
    <source>
        <dbReference type="ARBA" id="ARBA00004496"/>
    </source>
</evidence>
<dbReference type="EC" id="3.1.26.12" evidence="15"/>
<feature type="compositionally biased region" description="Polar residues" evidence="17">
    <location>
        <begin position="335"/>
        <end position="345"/>
    </location>
</feature>
<feature type="compositionally biased region" description="Basic residues" evidence="17">
    <location>
        <begin position="1027"/>
        <end position="1036"/>
    </location>
</feature>
<feature type="compositionally biased region" description="Basic residues" evidence="17">
    <location>
        <begin position="1098"/>
        <end position="1107"/>
    </location>
</feature>
<feature type="compositionally biased region" description="Basic and acidic residues" evidence="17">
    <location>
        <begin position="1108"/>
        <end position="1131"/>
    </location>
</feature>
<evidence type="ECO:0000256" key="15">
    <source>
        <dbReference type="ARBA" id="ARBA00066879"/>
    </source>
</evidence>
<feature type="region of interest" description="Disordered" evidence="17">
    <location>
        <begin position="382"/>
        <end position="490"/>
    </location>
</feature>
<reference evidence="19" key="2">
    <citation type="submission" date="2024-05" db="EMBL/GenBank/DDBJ databases">
        <authorList>
            <person name="Wolfe A."/>
        </authorList>
    </citation>
    <scope>NUCLEOTIDE SEQUENCE</scope>
    <source>
        <strain evidence="19">UMB1064</strain>
    </source>
</reference>
<dbReference type="InterPro" id="IPR003029">
    <property type="entry name" value="S1_domain"/>
</dbReference>
<feature type="compositionally biased region" description="Basic residues" evidence="17">
    <location>
        <begin position="138"/>
        <end position="156"/>
    </location>
</feature>
<feature type="region of interest" description="Disordered" evidence="17">
    <location>
        <begin position="76"/>
        <end position="370"/>
    </location>
</feature>
<dbReference type="InterPro" id="IPR019307">
    <property type="entry name" value="RNA-bd_AU-1/RNase_E/G"/>
</dbReference>
<feature type="compositionally biased region" description="Basic residues" evidence="17">
    <location>
        <begin position="1168"/>
        <end position="1177"/>
    </location>
</feature>
<feature type="compositionally biased region" description="Basic and acidic residues" evidence="17">
    <location>
        <begin position="206"/>
        <end position="216"/>
    </location>
</feature>
<evidence type="ECO:0000256" key="1">
    <source>
        <dbReference type="ARBA" id="ARBA00001946"/>
    </source>
</evidence>
<evidence type="ECO:0000256" key="13">
    <source>
        <dbReference type="ARBA" id="ARBA00022884"/>
    </source>
</evidence>
<evidence type="ECO:0000256" key="7">
    <source>
        <dbReference type="ARBA" id="ARBA00022664"/>
    </source>
</evidence>
<name>A0AAW9SRW2_CORAY</name>
<dbReference type="GO" id="GO:0003743">
    <property type="term" value="F:translation initiation factor activity"/>
    <property type="evidence" value="ECO:0007669"/>
    <property type="project" value="UniProtKB-KW"/>
</dbReference>
<sequence>MANFSQDVVAKAREFDRESAALKTRVHHLAKSLGLTSKETIEALGHAGIVVKSAASTINQNQLDAVLNFIGEYPEDASLNDGSAATKPSSEESAPKKDAAKPTADTKAAKEKQSADKPNTADEKSDEQTAAKSEKKSAAKKSSKKSAAKKATKKATKKDAPKADQKVAKSEAESDSAATEEVAAQKDAKKTSAKKSSAKQTSEKQSAAEKTAEKKSTTKKRATRKRAVKKTAGAPEETVAKDAKQEKDANSVVEEAVEAVVQPSPKKAADGADDTAPEHATEAAEATEKTSAEKASAEAPAAKSAAVTKRRGRRVRRAVRTTSAPVAEETRETQEAQGPQDTKATQGEALQDIEPPVVPEPPVAEEQTAFAPIFLAPQAVPATAKNSATEDAASADSGASNQDSDDNAGEGQDGSSSSETERQPRPRRRRRGRGRRNDDAQQAEKTTEKAEREEAETREAVEEPQAIKGSTRLEAQRRRRIERREESRKRHVISEAEFLARRESVERTMVVRERKRHDHAGIVTEVGVLEDDLLVEHFVTSDTQTTQIGNIYLGRVQNVLPSMEAAFIDIGTDRNGVIYVGDLNWKLLGTKSRSRKIEHALKAGDQILVQVSKDPIGHKGARLTTHISMAGRFLVYVPGGRSAGISRKLPEPERKRLKSILSEVTPEGSGTIIRTAAEGVSKEAIEADIKRLESQWQEIWEASEAAKAKRGAKPIALYEEPDMLVKVVRDVFNEDFSRLVVEGDRPWNTVTDYIGDLAPELEPRLQRYFAKEHGGADVFEHFRIDEQLAKALDRKVWLPSGGTLVIDRTEAMTVIDVNTGKFTGAGGNLEETVTRNNLEAAEEIVRQMRLRDLGGMIVVDFIDMVLPENQDLVLRRLKEALGRDRSRHEVSEVTSLGLVQMTRKRLGTGLLETFSTPCSCCNGRGLIIHIDPVEQDNQGRGHKNGRRNEEQGKSKRRNKSRSEHNPANHPAALAMHRDQGDQAGSSKATRDDDAETNQRDKDAADKRVAAAVEAVIVSSGNDEPKPPRRRRVRKSQGRNDEQRQDGNGRQERRERDERNERLEGSDDLAALAAAAVAEAREKDPEEPSDDRYVPQGGQRRRRRATRRRVAEHVAVDSAARDADDRDEEHGDRRKRSERPTRAERAERTDNGGTGGGRGDAERSSSASARRRRRRAVRRTAVDETTAPQTESQAASTTDVREPAEDDKGGNANKTAKAVATESQTYEEAKEAFERSPRRRRPTRGNSRSDRAPRREDFESTKPKADAEGSKGGDRAKDNHDDSNRSANRSGGGRRSGKSRVEVVAVQGTGARRNRRRAVRRVSSQSDAGATAPKQRQGASNRATEPEQKQANRGAAAPQTKPANRRRRVRRAVRRSGRN</sequence>
<evidence type="ECO:0000256" key="10">
    <source>
        <dbReference type="ARBA" id="ARBA00022801"/>
    </source>
</evidence>
<dbReference type="InterPro" id="IPR006847">
    <property type="entry name" value="IF2_N"/>
</dbReference>
<dbReference type="NCBIfam" id="TIGR00757">
    <property type="entry name" value="RNaseEG"/>
    <property type="match status" value="1"/>
</dbReference>
<evidence type="ECO:0000256" key="16">
    <source>
        <dbReference type="ARBA" id="ARBA00072999"/>
    </source>
</evidence>
<dbReference type="GO" id="GO:0006397">
    <property type="term" value="P:mRNA processing"/>
    <property type="evidence" value="ECO:0007669"/>
    <property type="project" value="UniProtKB-KW"/>
</dbReference>
<dbReference type="GO" id="GO:0008033">
    <property type="term" value="P:tRNA processing"/>
    <property type="evidence" value="ECO:0007669"/>
    <property type="project" value="UniProtKB-KW"/>
</dbReference>
<dbReference type="SUPFAM" id="SSF50249">
    <property type="entry name" value="Nucleic acid-binding proteins"/>
    <property type="match status" value="1"/>
</dbReference>
<feature type="compositionally biased region" description="Basic and acidic residues" evidence="17">
    <location>
        <begin position="276"/>
        <end position="296"/>
    </location>
</feature>
<dbReference type="Gene3D" id="2.40.50.140">
    <property type="entry name" value="Nucleic acid-binding proteins"/>
    <property type="match status" value="1"/>
</dbReference>
<evidence type="ECO:0000259" key="18">
    <source>
        <dbReference type="PROSITE" id="PS50126"/>
    </source>
</evidence>
<evidence type="ECO:0000256" key="12">
    <source>
        <dbReference type="ARBA" id="ARBA00022842"/>
    </source>
</evidence>
<dbReference type="InterPro" id="IPR004659">
    <property type="entry name" value="RNase_E/G"/>
</dbReference>
<feature type="compositionally biased region" description="Basic and acidic residues" evidence="17">
    <location>
        <begin position="1198"/>
        <end position="1208"/>
    </location>
</feature>
<dbReference type="Pfam" id="PF04760">
    <property type="entry name" value="IF2_N"/>
    <property type="match status" value="1"/>
</dbReference>
<keyword evidence="12" id="KW-0460">Magnesium</keyword>
<dbReference type="GO" id="GO:0003723">
    <property type="term" value="F:RNA binding"/>
    <property type="evidence" value="ECO:0007669"/>
    <property type="project" value="UniProtKB-KW"/>
</dbReference>
<comment type="cofactor">
    <cofactor evidence="2">
        <name>Zn(2+)</name>
        <dbReference type="ChEBI" id="CHEBI:29105"/>
    </cofactor>
</comment>
<feature type="compositionally biased region" description="Basic residues" evidence="17">
    <location>
        <begin position="308"/>
        <end position="319"/>
    </location>
</feature>
<feature type="compositionally biased region" description="Basic and acidic residues" evidence="17">
    <location>
        <begin position="89"/>
        <end position="100"/>
    </location>
</feature>
<feature type="compositionally biased region" description="Low complexity" evidence="17">
    <location>
        <begin position="297"/>
        <end position="307"/>
    </location>
</feature>
<feature type="region of interest" description="Disordered" evidence="17">
    <location>
        <begin position="932"/>
        <end position="1378"/>
    </location>
</feature>
<reference evidence="19" key="1">
    <citation type="submission" date="2023-05" db="EMBL/GenBank/DDBJ databases">
        <authorList>
            <person name="Du J."/>
        </authorList>
    </citation>
    <scope>NUCLEOTIDE SEQUENCE</scope>
    <source>
        <strain evidence="19">UMB1064</strain>
    </source>
</reference>
<dbReference type="EMBL" id="JASOOY020000012">
    <property type="protein sequence ID" value="MEO3716818.1"/>
    <property type="molecule type" value="Genomic_DNA"/>
</dbReference>
<feature type="compositionally biased region" description="Basic residues" evidence="17">
    <location>
        <begin position="217"/>
        <end position="229"/>
    </location>
</feature>
<comment type="subcellular location">
    <subcellularLocation>
        <location evidence="3">Cytoplasm</location>
    </subcellularLocation>
</comment>
<evidence type="ECO:0000256" key="17">
    <source>
        <dbReference type="SAM" id="MobiDB-lite"/>
    </source>
</evidence>
<keyword evidence="5" id="KW-0963">Cytoplasm</keyword>
<keyword evidence="8" id="KW-0819">tRNA processing</keyword>
<evidence type="ECO:0000256" key="14">
    <source>
        <dbReference type="ARBA" id="ARBA00050524"/>
    </source>
</evidence>
<keyword evidence="19" id="KW-0648">Protein biosynthesis</keyword>
<feature type="compositionally biased region" description="Basic and acidic residues" evidence="17">
    <location>
        <begin position="157"/>
        <end position="172"/>
    </location>
</feature>